<evidence type="ECO:0000313" key="2">
    <source>
        <dbReference type="Proteomes" id="UP000807306"/>
    </source>
</evidence>
<feature type="non-terminal residue" evidence="1">
    <location>
        <position position="1"/>
    </location>
</feature>
<proteinExistence type="predicted"/>
<sequence length="120" mass="14326">ARNISVDTREMRKQMPHTRCALPESFFADSAIQPYIHNCIVTVHYRRRINRFMIFFKQHLKLQQNIAIQQLLGRPPVLRGDAVVMRVGKVHPYVHMRGRDGRLMDRILKRCVKFLRYQLL</sequence>
<evidence type="ECO:0000313" key="1">
    <source>
        <dbReference type="EMBL" id="KAF9523952.1"/>
    </source>
</evidence>
<name>A0A9P6JK67_9AGAR</name>
<dbReference type="OrthoDB" id="2916406at2759"/>
<dbReference type="AlphaFoldDB" id="A0A9P6JK67"/>
<protein>
    <submittedName>
        <fullName evidence="1">Uncharacterized protein</fullName>
    </submittedName>
</protein>
<comment type="caution">
    <text evidence="1">The sequence shown here is derived from an EMBL/GenBank/DDBJ whole genome shotgun (WGS) entry which is preliminary data.</text>
</comment>
<accession>A0A9P6JK67</accession>
<reference evidence="1" key="1">
    <citation type="submission" date="2020-11" db="EMBL/GenBank/DDBJ databases">
        <authorList>
            <consortium name="DOE Joint Genome Institute"/>
            <person name="Ahrendt S."/>
            <person name="Riley R."/>
            <person name="Andreopoulos W."/>
            <person name="Labutti K."/>
            <person name="Pangilinan J."/>
            <person name="Ruiz-Duenas F.J."/>
            <person name="Barrasa J.M."/>
            <person name="Sanchez-Garcia M."/>
            <person name="Camarero S."/>
            <person name="Miyauchi S."/>
            <person name="Serrano A."/>
            <person name="Linde D."/>
            <person name="Babiker R."/>
            <person name="Drula E."/>
            <person name="Ayuso-Fernandez I."/>
            <person name="Pacheco R."/>
            <person name="Padilla G."/>
            <person name="Ferreira P."/>
            <person name="Barriuso J."/>
            <person name="Kellner H."/>
            <person name="Castanera R."/>
            <person name="Alfaro M."/>
            <person name="Ramirez L."/>
            <person name="Pisabarro A.G."/>
            <person name="Kuo A."/>
            <person name="Tritt A."/>
            <person name="Lipzen A."/>
            <person name="He G."/>
            <person name="Yan M."/>
            <person name="Ng V."/>
            <person name="Cullen D."/>
            <person name="Martin F."/>
            <person name="Rosso M.-N."/>
            <person name="Henrissat B."/>
            <person name="Hibbett D."/>
            <person name="Martinez A.T."/>
            <person name="Grigoriev I.V."/>
        </authorList>
    </citation>
    <scope>NUCLEOTIDE SEQUENCE</scope>
    <source>
        <strain evidence="1">CBS 506.95</strain>
    </source>
</reference>
<dbReference type="Proteomes" id="UP000807306">
    <property type="component" value="Unassembled WGS sequence"/>
</dbReference>
<gene>
    <name evidence="1" type="ORF">CPB83DRAFT_774687</name>
</gene>
<keyword evidence="2" id="KW-1185">Reference proteome</keyword>
<dbReference type="EMBL" id="MU157907">
    <property type="protein sequence ID" value="KAF9523952.1"/>
    <property type="molecule type" value="Genomic_DNA"/>
</dbReference>
<organism evidence="1 2">
    <name type="scientific">Crepidotus variabilis</name>
    <dbReference type="NCBI Taxonomy" id="179855"/>
    <lineage>
        <taxon>Eukaryota</taxon>
        <taxon>Fungi</taxon>
        <taxon>Dikarya</taxon>
        <taxon>Basidiomycota</taxon>
        <taxon>Agaricomycotina</taxon>
        <taxon>Agaricomycetes</taxon>
        <taxon>Agaricomycetidae</taxon>
        <taxon>Agaricales</taxon>
        <taxon>Agaricineae</taxon>
        <taxon>Crepidotaceae</taxon>
        <taxon>Crepidotus</taxon>
    </lineage>
</organism>